<name>A0ABN7XA34_GIGMA</name>
<dbReference type="Proteomes" id="UP000789901">
    <property type="component" value="Unassembled WGS sequence"/>
</dbReference>
<proteinExistence type="predicted"/>
<evidence type="ECO:0000313" key="2">
    <source>
        <dbReference type="Proteomes" id="UP000789901"/>
    </source>
</evidence>
<evidence type="ECO:0000313" key="1">
    <source>
        <dbReference type="EMBL" id="CAG8851779.1"/>
    </source>
</evidence>
<keyword evidence="2" id="KW-1185">Reference proteome</keyword>
<feature type="non-terminal residue" evidence="1">
    <location>
        <position position="195"/>
    </location>
</feature>
<reference evidence="1 2" key="1">
    <citation type="submission" date="2021-06" db="EMBL/GenBank/DDBJ databases">
        <authorList>
            <person name="Kallberg Y."/>
            <person name="Tangrot J."/>
            <person name="Rosling A."/>
        </authorList>
    </citation>
    <scope>NUCLEOTIDE SEQUENCE [LARGE SCALE GENOMIC DNA]</scope>
    <source>
        <strain evidence="1 2">120-4 pot B 10/14</strain>
    </source>
</reference>
<comment type="caution">
    <text evidence="1">The sequence shown here is derived from an EMBL/GenBank/DDBJ whole genome shotgun (WGS) entry which is preliminary data.</text>
</comment>
<accession>A0ABN7XA34</accession>
<dbReference type="EMBL" id="CAJVQB010107839">
    <property type="protein sequence ID" value="CAG8851779.1"/>
    <property type="molecule type" value="Genomic_DNA"/>
</dbReference>
<protein>
    <submittedName>
        <fullName evidence="1">17006_t:CDS:1</fullName>
    </submittedName>
</protein>
<organism evidence="1 2">
    <name type="scientific">Gigaspora margarita</name>
    <dbReference type="NCBI Taxonomy" id="4874"/>
    <lineage>
        <taxon>Eukaryota</taxon>
        <taxon>Fungi</taxon>
        <taxon>Fungi incertae sedis</taxon>
        <taxon>Mucoromycota</taxon>
        <taxon>Glomeromycotina</taxon>
        <taxon>Glomeromycetes</taxon>
        <taxon>Diversisporales</taxon>
        <taxon>Gigasporaceae</taxon>
        <taxon>Gigaspora</taxon>
    </lineage>
</organism>
<sequence>MLAKGICKEKRLSTYNIVMSDFNIVLDSKLDTNNIGRKMQGPGKRGKIPKNVVFEEWQLEEKVNEEWDKISKAISQAANTNIPFIKVKKTEAHFKRAVPKLKIYKEIGFLYQIIKDIKKLPEQKIDHKLQSSYNSEIFLMNMKYNTKIPLLKHEEYLLRLKNYKDWLKVLKKKAEIEQRKKKEEKIQQKIENRYG</sequence>
<gene>
    <name evidence="1" type="ORF">GMARGA_LOCUS40912</name>
</gene>